<dbReference type="PROSITE" id="PS50801">
    <property type="entry name" value="STAS"/>
    <property type="match status" value="1"/>
</dbReference>
<keyword evidence="3" id="KW-1185">Reference proteome</keyword>
<evidence type="ECO:0000313" key="2">
    <source>
        <dbReference type="EMBL" id="UUI72474.1"/>
    </source>
</evidence>
<dbReference type="RefSeq" id="WP_227578035.1">
    <property type="nucleotide sequence ID" value="NZ_CP101987.1"/>
</dbReference>
<dbReference type="InterPro" id="IPR036513">
    <property type="entry name" value="STAS_dom_sf"/>
</dbReference>
<name>A0ABY5KRU9_9CELL</name>
<dbReference type="Gene3D" id="3.30.750.24">
    <property type="entry name" value="STAS domain"/>
    <property type="match status" value="1"/>
</dbReference>
<organism evidence="2 3">
    <name type="scientific">Cellulomonas xiejunii</name>
    <dbReference type="NCBI Taxonomy" id="2968083"/>
    <lineage>
        <taxon>Bacteria</taxon>
        <taxon>Bacillati</taxon>
        <taxon>Actinomycetota</taxon>
        <taxon>Actinomycetes</taxon>
        <taxon>Micrococcales</taxon>
        <taxon>Cellulomonadaceae</taxon>
        <taxon>Cellulomonas</taxon>
    </lineage>
</organism>
<evidence type="ECO:0000259" key="1">
    <source>
        <dbReference type="PROSITE" id="PS50801"/>
    </source>
</evidence>
<accession>A0ABY5KRU9</accession>
<sequence>MSSTGLLVRLRGEIDVSLRDEAARALAQVRDAREPVTLDLAQVRLLGAPGLALLVQCEEACSQRGLPCVLQNVPPHAARVLAALELAGLLRGAEPRKSVSS</sequence>
<proteinExistence type="predicted"/>
<feature type="domain" description="STAS" evidence="1">
    <location>
        <begin position="1"/>
        <end position="101"/>
    </location>
</feature>
<dbReference type="InterPro" id="IPR058548">
    <property type="entry name" value="MlaB-like_STAS"/>
</dbReference>
<reference evidence="2 3" key="1">
    <citation type="submission" date="2022-07" db="EMBL/GenBank/DDBJ databases">
        <title>Novel species in genus cellulomonas.</title>
        <authorList>
            <person name="Ye L."/>
        </authorList>
    </citation>
    <scope>NUCLEOTIDE SEQUENCE [LARGE SCALE GENOMIC DNA]</scope>
    <source>
        <strain evidence="3">zg-B89</strain>
    </source>
</reference>
<dbReference type="EMBL" id="CP101987">
    <property type="protein sequence ID" value="UUI72474.1"/>
    <property type="molecule type" value="Genomic_DNA"/>
</dbReference>
<dbReference type="Proteomes" id="UP001316384">
    <property type="component" value="Chromosome"/>
</dbReference>
<evidence type="ECO:0000313" key="3">
    <source>
        <dbReference type="Proteomes" id="UP001316384"/>
    </source>
</evidence>
<dbReference type="InterPro" id="IPR002645">
    <property type="entry name" value="STAS_dom"/>
</dbReference>
<dbReference type="Pfam" id="PF13466">
    <property type="entry name" value="STAS_2"/>
    <property type="match status" value="1"/>
</dbReference>
<protein>
    <submittedName>
        <fullName evidence="2">STAS domain-containing protein</fullName>
    </submittedName>
</protein>
<gene>
    <name evidence="2" type="ORF">NP048_03130</name>
</gene>
<dbReference type="SUPFAM" id="SSF52091">
    <property type="entry name" value="SpoIIaa-like"/>
    <property type="match status" value="1"/>
</dbReference>